<dbReference type="InterPro" id="IPR047057">
    <property type="entry name" value="MerR_fam"/>
</dbReference>
<sequence>MTMSVEQAGHSETADDAHFSIGDVSELTGLSIDTLRYYERAGLMPHVERDAAGRRVYGADDLGWITFVRRLRATAMPVSEIARYTELVRNDEGTPAERREVLVEHRRRVQRAMDDLVEALAILDRKIEHYEAAERGVDLDCSPDAITSVRLVEP</sequence>
<evidence type="ECO:0000256" key="4">
    <source>
        <dbReference type="SAM" id="Coils"/>
    </source>
</evidence>
<dbReference type="InterPro" id="IPR009061">
    <property type="entry name" value="DNA-bd_dom_put_sf"/>
</dbReference>
<keyword evidence="2" id="KW-0238">DNA-binding</keyword>
<evidence type="ECO:0000256" key="1">
    <source>
        <dbReference type="ARBA" id="ARBA00023015"/>
    </source>
</evidence>
<dbReference type="PANTHER" id="PTHR30204:SF98">
    <property type="entry name" value="HTH-TYPE TRANSCRIPTIONAL REGULATOR ADHR"/>
    <property type="match status" value="1"/>
</dbReference>
<dbReference type="SMART" id="SM00422">
    <property type="entry name" value="HTH_MERR"/>
    <property type="match status" value="1"/>
</dbReference>
<gene>
    <name evidence="6" type="ORF">YM304_17290</name>
</gene>
<dbReference type="Proteomes" id="UP000011863">
    <property type="component" value="Chromosome"/>
</dbReference>
<evidence type="ECO:0000259" key="5">
    <source>
        <dbReference type="PROSITE" id="PS50937"/>
    </source>
</evidence>
<dbReference type="PANTHER" id="PTHR30204">
    <property type="entry name" value="REDOX-CYCLING DRUG-SENSING TRANSCRIPTIONAL ACTIVATOR SOXR"/>
    <property type="match status" value="1"/>
</dbReference>
<dbReference type="RefSeq" id="WP_015441290.1">
    <property type="nucleotide sequence ID" value="NC_020520.1"/>
</dbReference>
<feature type="domain" description="HTH merR-type" evidence="5">
    <location>
        <begin position="18"/>
        <end position="87"/>
    </location>
</feature>
<dbReference type="PROSITE" id="PS00552">
    <property type="entry name" value="HTH_MERR_1"/>
    <property type="match status" value="1"/>
</dbReference>
<dbReference type="KEGG" id="aym:YM304_17290"/>
<name>A0A6C7E6K9_ILUCY</name>
<proteinExistence type="predicted"/>
<dbReference type="GO" id="GO:0003700">
    <property type="term" value="F:DNA-binding transcription factor activity"/>
    <property type="evidence" value="ECO:0007669"/>
    <property type="project" value="InterPro"/>
</dbReference>
<dbReference type="CDD" id="cd01109">
    <property type="entry name" value="HTH_YyaN"/>
    <property type="match status" value="1"/>
</dbReference>
<dbReference type="InterPro" id="IPR000551">
    <property type="entry name" value="MerR-type_HTH_dom"/>
</dbReference>
<keyword evidence="3" id="KW-0804">Transcription</keyword>
<dbReference type="SUPFAM" id="SSF46955">
    <property type="entry name" value="Putative DNA-binding domain"/>
    <property type="match status" value="1"/>
</dbReference>
<evidence type="ECO:0000256" key="2">
    <source>
        <dbReference type="ARBA" id="ARBA00023125"/>
    </source>
</evidence>
<keyword evidence="4" id="KW-0175">Coiled coil</keyword>
<dbReference type="PRINTS" id="PR00040">
    <property type="entry name" value="HTHMERR"/>
</dbReference>
<accession>A0A6C7E6K9</accession>
<keyword evidence="1" id="KW-0805">Transcription regulation</keyword>
<dbReference type="GO" id="GO:0003677">
    <property type="term" value="F:DNA binding"/>
    <property type="evidence" value="ECO:0007669"/>
    <property type="project" value="UniProtKB-KW"/>
</dbReference>
<evidence type="ECO:0000256" key="3">
    <source>
        <dbReference type="ARBA" id="ARBA00023163"/>
    </source>
</evidence>
<dbReference type="AlphaFoldDB" id="A0A6C7E6K9"/>
<keyword evidence="7" id="KW-1185">Reference proteome</keyword>
<dbReference type="Gene3D" id="1.10.1660.10">
    <property type="match status" value="1"/>
</dbReference>
<dbReference type="InterPro" id="IPR015358">
    <property type="entry name" value="Tscrpt_reg_MerR_DNA-bd"/>
</dbReference>
<reference evidence="6 7" key="1">
    <citation type="journal article" date="2013" name="Int. J. Syst. Evol. Microbiol.">
        <title>Ilumatobacter nonamiense sp. nov. and Ilumatobacter coccineum sp. nov., isolated from seashore sand.</title>
        <authorList>
            <person name="Matsumoto A."/>
            <person name="Kasai H."/>
            <person name="Matsuo Y."/>
            <person name="Shizuri Y."/>
            <person name="Ichikawa N."/>
            <person name="Fujita N."/>
            <person name="Omura S."/>
            <person name="Takahashi Y."/>
        </authorList>
    </citation>
    <scope>NUCLEOTIDE SEQUENCE [LARGE SCALE GENOMIC DNA]</scope>
    <source>
        <strain evidence="7">NBRC 103263 / KCTC 29153 / YM16-304</strain>
    </source>
</reference>
<feature type="coiled-coil region" evidence="4">
    <location>
        <begin position="106"/>
        <end position="133"/>
    </location>
</feature>
<dbReference type="Pfam" id="PF09278">
    <property type="entry name" value="MerR-DNA-bind"/>
    <property type="match status" value="1"/>
</dbReference>
<evidence type="ECO:0000313" key="7">
    <source>
        <dbReference type="Proteomes" id="UP000011863"/>
    </source>
</evidence>
<evidence type="ECO:0000313" key="6">
    <source>
        <dbReference type="EMBL" id="BAN02043.1"/>
    </source>
</evidence>
<protein>
    <submittedName>
        <fullName evidence="6">Putative MerR family transcriptional regulator</fullName>
    </submittedName>
</protein>
<dbReference type="Pfam" id="PF00376">
    <property type="entry name" value="MerR"/>
    <property type="match status" value="1"/>
</dbReference>
<dbReference type="EMBL" id="AP012057">
    <property type="protein sequence ID" value="BAN02043.1"/>
    <property type="molecule type" value="Genomic_DNA"/>
</dbReference>
<organism evidence="6 7">
    <name type="scientific">Ilumatobacter coccineus (strain NBRC 103263 / KCTC 29153 / YM16-304)</name>
    <dbReference type="NCBI Taxonomy" id="1313172"/>
    <lineage>
        <taxon>Bacteria</taxon>
        <taxon>Bacillati</taxon>
        <taxon>Actinomycetota</taxon>
        <taxon>Acidimicrobiia</taxon>
        <taxon>Acidimicrobiales</taxon>
        <taxon>Ilumatobacteraceae</taxon>
        <taxon>Ilumatobacter</taxon>
    </lineage>
</organism>
<dbReference type="PROSITE" id="PS50937">
    <property type="entry name" value="HTH_MERR_2"/>
    <property type="match status" value="1"/>
</dbReference>